<dbReference type="SUPFAM" id="SSF56112">
    <property type="entry name" value="Protein kinase-like (PK-like)"/>
    <property type="match status" value="1"/>
</dbReference>
<dbReference type="RefSeq" id="WP_114846929.1">
    <property type="nucleotide sequence ID" value="NZ_JBHSPE010000012.1"/>
</dbReference>
<gene>
    <name evidence="1" type="ORF">DVJ77_18105</name>
</gene>
<dbReference type="Pfam" id="PF10009">
    <property type="entry name" value="DUF2252"/>
    <property type="match status" value="1"/>
</dbReference>
<dbReference type="InterPro" id="IPR018721">
    <property type="entry name" value="DUF2252"/>
</dbReference>
<organism evidence="1 2">
    <name type="scientific">Dyella tabacisoli</name>
    <dbReference type="NCBI Taxonomy" id="2282381"/>
    <lineage>
        <taxon>Bacteria</taxon>
        <taxon>Pseudomonadati</taxon>
        <taxon>Pseudomonadota</taxon>
        <taxon>Gammaproteobacteria</taxon>
        <taxon>Lysobacterales</taxon>
        <taxon>Rhodanobacteraceae</taxon>
        <taxon>Dyella</taxon>
    </lineage>
</organism>
<dbReference type="Proteomes" id="UP000253782">
    <property type="component" value="Unassembled WGS sequence"/>
</dbReference>
<dbReference type="AlphaFoldDB" id="A0A369UIP6"/>
<proteinExistence type="predicted"/>
<dbReference type="InterPro" id="IPR011009">
    <property type="entry name" value="Kinase-like_dom_sf"/>
</dbReference>
<evidence type="ECO:0000313" key="2">
    <source>
        <dbReference type="Proteomes" id="UP000253782"/>
    </source>
</evidence>
<dbReference type="EMBL" id="QQAH01000019">
    <property type="protein sequence ID" value="RDD80223.1"/>
    <property type="molecule type" value="Genomic_DNA"/>
</dbReference>
<comment type="caution">
    <text evidence="1">The sequence shown here is derived from an EMBL/GenBank/DDBJ whole genome shotgun (WGS) entry which is preliminary data.</text>
</comment>
<name>A0A369UIP6_9GAMM</name>
<reference evidence="1 2" key="1">
    <citation type="submission" date="2018-07" db="EMBL/GenBank/DDBJ databases">
        <title>Dyella tabacisoli L4-6T, whole genome shotgun sequence.</title>
        <authorList>
            <person name="Zhou X.-K."/>
            <person name="Li W.-J."/>
            <person name="Duan Y.-Q."/>
        </authorList>
    </citation>
    <scope>NUCLEOTIDE SEQUENCE [LARGE SCALE GENOMIC DNA]</scope>
    <source>
        <strain evidence="1 2">L4-6</strain>
    </source>
</reference>
<dbReference type="OrthoDB" id="1491115at2"/>
<accession>A0A369UIP6</accession>
<keyword evidence="2" id="KW-1185">Reference proteome</keyword>
<dbReference type="PANTHER" id="PTHR39441">
    <property type="entry name" value="DUF2252 DOMAIN-CONTAINING PROTEIN"/>
    <property type="match status" value="1"/>
</dbReference>
<dbReference type="PANTHER" id="PTHR39441:SF1">
    <property type="entry name" value="DUF2252 DOMAIN-CONTAINING PROTEIN"/>
    <property type="match status" value="1"/>
</dbReference>
<sequence length="406" mass="45065">MLDVIETIRSYNTGRDPERLQRKYAAMRRDPFTFLRGSCHLFYAQLPQAKLLSKAPPAWVCGDMHLENFGSYKGDNRLVYFDLNDFDEATLAPCTWELVRLLTSVRIGASSLKLKPAQAQSLCRSFLDAYTAALSNGKARWIERDTADGMVGDLLHSLRGRLRPPFLDSRTERKGKKRTLRTDGKKALPVTGKQRDKVTALIEQVAANEANPRFYRVLDVARRIAGTGSLGVDRYVVLIEGKGSPDGNYLLDLKQAIPSSLAPALLKRGIKLSQPDWHSEAERVVTVQQRMQAISPAFLKAVNMDGVSYVLRGLQPTEDRVALGNWNGKLDRLEGVLQSMGQLIAWAQLRSSGRHGSAGADELIAYGGKARWPAKLLELSGDCAQQVGRDWKVFARGYDSGVFGET</sequence>
<evidence type="ECO:0000313" key="1">
    <source>
        <dbReference type="EMBL" id="RDD80223.1"/>
    </source>
</evidence>
<protein>
    <submittedName>
        <fullName evidence="1">DUF2252 domain-containing protein</fullName>
    </submittedName>
</protein>